<evidence type="ECO:0008006" key="4">
    <source>
        <dbReference type="Google" id="ProtNLM"/>
    </source>
</evidence>
<dbReference type="EMBL" id="LT629700">
    <property type="protein sequence ID" value="SDL85291.1"/>
    <property type="molecule type" value="Genomic_DNA"/>
</dbReference>
<feature type="compositionally biased region" description="Gly residues" evidence="1">
    <location>
        <begin position="469"/>
        <end position="481"/>
    </location>
</feature>
<feature type="compositionally biased region" description="Gly residues" evidence="1">
    <location>
        <begin position="445"/>
        <end position="458"/>
    </location>
</feature>
<dbReference type="STRING" id="38302.SAMN04488535_1000"/>
<organism evidence="2 3">
    <name type="scientific">Corynebacterium mycetoides</name>
    <dbReference type="NCBI Taxonomy" id="38302"/>
    <lineage>
        <taxon>Bacteria</taxon>
        <taxon>Bacillati</taxon>
        <taxon>Actinomycetota</taxon>
        <taxon>Actinomycetes</taxon>
        <taxon>Mycobacteriales</taxon>
        <taxon>Corynebacteriaceae</taxon>
        <taxon>Corynebacterium</taxon>
    </lineage>
</organism>
<evidence type="ECO:0000313" key="2">
    <source>
        <dbReference type="EMBL" id="SDL85291.1"/>
    </source>
</evidence>
<name>A0A1G9NG25_9CORY</name>
<feature type="region of interest" description="Disordered" evidence="1">
    <location>
        <begin position="445"/>
        <end position="487"/>
    </location>
</feature>
<evidence type="ECO:0000256" key="1">
    <source>
        <dbReference type="SAM" id="MobiDB-lite"/>
    </source>
</evidence>
<evidence type="ECO:0000313" key="3">
    <source>
        <dbReference type="Proteomes" id="UP000199350"/>
    </source>
</evidence>
<keyword evidence="3" id="KW-1185">Reference proteome</keyword>
<dbReference type="Proteomes" id="UP000199350">
    <property type="component" value="Chromosome I"/>
</dbReference>
<gene>
    <name evidence="2" type="ORF">SAMN04488535_1000</name>
</gene>
<proteinExistence type="predicted"/>
<sequence length="522" mass="50443">MHQPEAIKALATHLIDTAVLAEANLNSVVGADGAFSRMVSQIGMDSHFGNNAAAVDTDMQLAKIQNPTTNPFMFGKPVAGFAPSLPVLNGQFAATDPSRAATESAAWQSTAASITSAVAELGGVLSALSGSAETDWVREAIERVNRIQWAGGQYAAHATAMGVHTGNLAAVASAEKIATAAAHATWLAAPLAVKPVLEQAYMASFTPRLNAGLIPTVPTFNQLLPPLDAMPGTRYEPDAVEVPSGPSFSKSPLPRIVQEALAANGFKDIAYAETPAEIVERYGNANPQVMDAIAAHATPTEAASLATLPSTSMPGPGALGAGGLGAGGLGAVPSSGGVGGYGQGVNPGSVPAAFAPGAMGAGGPTGGSAGAGAAGGFGRGAGSGRGDRKSGAEAGSALGAAVGAGAAGAIGGFGRGVSGVSGAVGPGGAFGMGAAPLTPAAGAPGGAGTGGGAAGGGQNSSRAMAMGTPMGGGAGNQGGTGRNRKVRAVTSAVERQGNLRALLGEAPAVLPDVIGSNVRGPQ</sequence>
<dbReference type="AlphaFoldDB" id="A0A1G9NG25"/>
<dbReference type="RefSeq" id="WP_092149574.1">
    <property type="nucleotide sequence ID" value="NZ_LT629700.1"/>
</dbReference>
<protein>
    <recommendedName>
        <fullName evidence="4">PPE family protein</fullName>
    </recommendedName>
</protein>
<dbReference type="OrthoDB" id="4398651at2"/>
<accession>A0A1G9NG25</accession>
<reference evidence="3" key="1">
    <citation type="submission" date="2016-10" db="EMBL/GenBank/DDBJ databases">
        <authorList>
            <person name="Varghese N."/>
            <person name="Submissions S."/>
        </authorList>
    </citation>
    <scope>NUCLEOTIDE SEQUENCE [LARGE SCALE GENOMIC DNA]</scope>
    <source>
        <strain evidence="3">DSM 20632</strain>
    </source>
</reference>